<sequence length="134" mass="15440">MEEAEALPNLLSGMKDISLKNVSKGKKILEKTRKEADHLCSSFENPQKAKEHLLQNIKELTEDSEKVVKSYKEFLVFLTTGEKPQNSQNFLMEAWKGDLYEKKGFSALRKLCKNLVETQSFLEQPYDELISQIL</sequence>
<proteinExistence type="predicted"/>
<dbReference type="EMBL" id="OR343188">
    <property type="protein sequence ID" value="WNL49875.1"/>
    <property type="molecule type" value="Genomic_DNA"/>
</dbReference>
<protein>
    <submittedName>
        <fullName evidence="1">Uncharacterized protein</fullName>
    </submittedName>
</protein>
<evidence type="ECO:0000313" key="1">
    <source>
        <dbReference type="EMBL" id="WNL49875.1"/>
    </source>
</evidence>
<gene>
    <name evidence="1" type="ORF">MarFTMF_359</name>
</gene>
<reference evidence="1" key="1">
    <citation type="submission" date="2023-07" db="EMBL/GenBank/DDBJ databases">
        <authorList>
            <person name="Xia Y."/>
        </authorList>
    </citation>
    <scope>NUCLEOTIDE SEQUENCE</scope>
    <source>
        <strain evidence="1">F</strain>
    </source>
</reference>
<name>A0AA96J366_9VIRU</name>
<organism evidence="1">
    <name type="scientific">Marseillevirus sp</name>
    <dbReference type="NCBI Taxonomy" id="2809551"/>
    <lineage>
        <taxon>Viruses</taxon>
        <taxon>Varidnaviria</taxon>
        <taxon>Bamfordvirae</taxon>
        <taxon>Nucleocytoviricota</taxon>
        <taxon>Megaviricetes</taxon>
        <taxon>Pimascovirales</taxon>
        <taxon>Pimascovirales incertae sedis</taxon>
        <taxon>Marseilleviridae</taxon>
        <taxon>Marseillevirus</taxon>
    </lineage>
</organism>
<accession>A0AA96J366</accession>